<reference evidence="1 3" key="1">
    <citation type="submission" date="2013-10" db="EMBL/GenBank/DDBJ databases">
        <title>The Genome Sequence of Acinetobacter nectaris CIP 110549.</title>
        <authorList>
            <consortium name="The Broad Institute Genomics Platform"/>
            <consortium name="The Broad Institute Genome Sequencing Center for Infectious Disease"/>
            <person name="Cerqueira G."/>
            <person name="Feldgarden M."/>
            <person name="Courvalin P."/>
            <person name="Grillot-Courvalin C."/>
            <person name="Clermont D."/>
            <person name="Rocha E."/>
            <person name="Yoon E.-J."/>
            <person name="Nemec A."/>
            <person name="Young S.K."/>
            <person name="Zeng Q."/>
            <person name="Gargeya S."/>
            <person name="Fitzgerald M."/>
            <person name="Abouelleil A."/>
            <person name="Alvarado L."/>
            <person name="Berlin A.M."/>
            <person name="Chapman S.B."/>
            <person name="Gainer-Dewar J."/>
            <person name="Goldberg J."/>
            <person name="Gnerre S."/>
            <person name="Griggs A."/>
            <person name="Gujja S."/>
            <person name="Hansen M."/>
            <person name="Howarth C."/>
            <person name="Imamovic A."/>
            <person name="Ireland A."/>
            <person name="Larimer J."/>
            <person name="McCowan C."/>
            <person name="Murphy C."/>
            <person name="Pearson M."/>
            <person name="Poon T.W."/>
            <person name="Priest M."/>
            <person name="Roberts A."/>
            <person name="Saif S."/>
            <person name="Shea T."/>
            <person name="Sykes S."/>
            <person name="Wortman J."/>
            <person name="Nusbaum C."/>
            <person name="Birren B."/>
        </authorList>
    </citation>
    <scope>NUCLEOTIDE SEQUENCE [LARGE SCALE GENOMIC DNA]</scope>
    <source>
        <strain evidence="1 3">CIP 110549</strain>
    </source>
</reference>
<dbReference type="EMBL" id="AYER01000001">
    <property type="protein sequence ID" value="ESK41054.1"/>
    <property type="molecule type" value="Genomic_DNA"/>
</dbReference>
<accession>V2TCF4</accession>
<keyword evidence="3" id="KW-1185">Reference proteome</keyword>
<dbReference type="Proteomes" id="UP000023785">
    <property type="component" value="Unassembled WGS sequence"/>
</dbReference>
<dbReference type="STRING" id="1392540.P256_00039"/>
<dbReference type="OrthoDB" id="6686149at2"/>
<sequence length="198" mass="22698">MSNISNLTQDVGQNFPTKLADQILGEIESLHGDDFNKKYAQMKQSELLSLTCRVLDGLTPNDIKRGLKRLYEEKWCPKLPEFKSWCLQASDWWTAEHAWAKAMQFEADKSVKITTLTKVVLDEVRHIMDNEGQKSAHFAFRDIYQDYLAKAKQKGKLQEFYVPQKMAQLGHSESNRKGVPCPAHLMNQIRSVGKRGVV</sequence>
<comment type="caution">
    <text evidence="1">The sequence shown here is derived from an EMBL/GenBank/DDBJ whole genome shotgun (WGS) entry which is preliminary data.</text>
</comment>
<dbReference type="eggNOG" id="ENOG5031VCW">
    <property type="taxonomic scope" value="Bacteria"/>
</dbReference>
<dbReference type="PATRIC" id="fig|1392540.3.peg.39"/>
<evidence type="ECO:0000313" key="3">
    <source>
        <dbReference type="Proteomes" id="UP000023785"/>
    </source>
</evidence>
<dbReference type="HOGENOM" id="CLU_094100_0_0_6"/>
<proteinExistence type="predicted"/>
<dbReference type="RefSeq" id="WP_023271647.1">
    <property type="nucleotide sequence ID" value="NZ_KI530712.1"/>
</dbReference>
<dbReference type="EMBL" id="AYER01000003">
    <property type="protein sequence ID" value="ESK40283.1"/>
    <property type="molecule type" value="Genomic_DNA"/>
</dbReference>
<organism evidence="1 3">
    <name type="scientific">Acinetobacter nectaris CIP 110549</name>
    <dbReference type="NCBI Taxonomy" id="1392540"/>
    <lineage>
        <taxon>Bacteria</taxon>
        <taxon>Pseudomonadati</taxon>
        <taxon>Pseudomonadota</taxon>
        <taxon>Gammaproteobacteria</taxon>
        <taxon>Moraxellales</taxon>
        <taxon>Moraxellaceae</taxon>
        <taxon>Acinetobacter</taxon>
    </lineage>
</organism>
<dbReference type="AlphaFoldDB" id="V2TCF4"/>
<evidence type="ECO:0000313" key="2">
    <source>
        <dbReference type="EMBL" id="ESK41054.1"/>
    </source>
</evidence>
<gene>
    <name evidence="2" type="ORF">P256_00039</name>
    <name evidence="1" type="ORF">P256_00730</name>
</gene>
<evidence type="ECO:0000313" key="1">
    <source>
        <dbReference type="EMBL" id="ESK40283.1"/>
    </source>
</evidence>
<protein>
    <submittedName>
        <fullName evidence="1">Uncharacterized protein</fullName>
    </submittedName>
</protein>
<name>V2TCF4_9GAMM</name>